<reference evidence="1" key="1">
    <citation type="submission" date="2009-02" db="EMBL/GenBank/DDBJ databases">
        <title>The Genome Sequence of Blastomyces dermatitidis strain ER-3.</title>
        <authorList>
            <consortium name="The Broad Institute Genome Sequencing Platform"/>
            <consortium name="Broad Institute Microbial Sequencing Center."/>
            <person name="Champion M."/>
            <person name="Cuomo C."/>
            <person name="Ma L.-J."/>
            <person name="Henn M.R."/>
            <person name="Klein B."/>
            <person name="Goldman B."/>
            <person name="Young S."/>
            <person name="Kodira C.D."/>
            <person name="Zeng Q."/>
            <person name="Koehrsen M."/>
            <person name="Alvarado L."/>
            <person name="Berlin A.M."/>
            <person name="Heiman D.I."/>
            <person name="Hepburn T.A."/>
            <person name="Saif S."/>
            <person name="Shea T.D."/>
            <person name="Shenoy N."/>
            <person name="Sykes S."/>
            <person name="Galagan J."/>
            <person name="Nusbaum C."/>
            <person name="Birren B."/>
        </authorList>
    </citation>
    <scope>NUCLEOTIDE SEQUENCE</scope>
    <source>
        <strain evidence="1">ER-3</strain>
    </source>
</reference>
<protein>
    <submittedName>
        <fullName evidence="1">Uncharacterized protein</fullName>
    </submittedName>
</protein>
<dbReference type="RefSeq" id="XP_045281884.1">
    <property type="nucleotide sequence ID" value="XM_045426546.1"/>
</dbReference>
<dbReference type="EMBL" id="EQ999979">
    <property type="protein sequence ID" value="OAT02157.1"/>
    <property type="molecule type" value="Genomic_DNA"/>
</dbReference>
<proteinExistence type="predicted"/>
<name>A0ABX2VYC8_AJEDR</name>
<dbReference type="Proteomes" id="UP000002039">
    <property type="component" value="Unassembled WGS sequence"/>
</dbReference>
<organism evidence="1 2">
    <name type="scientific">Ajellomyces dermatitidis (strain ER-3 / ATCC MYA-2586)</name>
    <name type="common">Blastomyces dermatitidis</name>
    <dbReference type="NCBI Taxonomy" id="559297"/>
    <lineage>
        <taxon>Eukaryota</taxon>
        <taxon>Fungi</taxon>
        <taxon>Dikarya</taxon>
        <taxon>Ascomycota</taxon>
        <taxon>Pezizomycotina</taxon>
        <taxon>Eurotiomycetes</taxon>
        <taxon>Eurotiomycetidae</taxon>
        <taxon>Onygenales</taxon>
        <taxon>Ajellomycetaceae</taxon>
        <taxon>Blastomyces</taxon>
    </lineage>
</organism>
<gene>
    <name evidence="1" type="ORF">BDCG_17418</name>
</gene>
<dbReference type="RefSeq" id="XP_045281885.1">
    <property type="nucleotide sequence ID" value="XM_045426547.1"/>
</dbReference>
<dbReference type="EMBL" id="EQ999979">
    <property type="protein sequence ID" value="OAT02158.1"/>
    <property type="molecule type" value="Genomic_DNA"/>
</dbReference>
<evidence type="ECO:0000313" key="1">
    <source>
        <dbReference type="EMBL" id="OAT02158.1"/>
    </source>
</evidence>
<sequence>MEIGAILRGSLLEYPKFSPTPRGSDKCCQSQFSILPGKNDQQLRDSLLHAPTGQYLPEADAAPDSMGLVSAQLTLTPNGKIGLAIIRSEQFERLKTFLPCILITTAEIIIARKRTICGGNAERISWCIFFSPHIHPSGLFTLHAR</sequence>
<accession>A0ABX2VYC8</accession>
<dbReference type="GeneID" id="69032310"/>
<keyword evidence="2" id="KW-1185">Reference proteome</keyword>
<reference evidence="2" key="2">
    <citation type="journal article" date="2015" name="PLoS Genet.">
        <title>The dynamic genome and transcriptome of the human fungal pathogen Blastomyces and close relative Emmonsia.</title>
        <authorList>
            <person name="Munoz J.F."/>
            <person name="Gauthier G.M."/>
            <person name="Desjardins C.A."/>
            <person name="Gallo J.E."/>
            <person name="Holder J."/>
            <person name="Sullivan T.D."/>
            <person name="Marty A.J."/>
            <person name="Carmen J.C."/>
            <person name="Chen Z."/>
            <person name="Ding L."/>
            <person name="Gujja S."/>
            <person name="Magrini V."/>
            <person name="Misas E."/>
            <person name="Mitreva M."/>
            <person name="Priest M."/>
            <person name="Saif S."/>
            <person name="Whiston E.A."/>
            <person name="Young S."/>
            <person name="Zeng Q."/>
            <person name="Goldman W.E."/>
            <person name="Mardis E.R."/>
            <person name="Taylor J.W."/>
            <person name="McEwen J.G."/>
            <person name="Clay O.K."/>
            <person name="Klein B.S."/>
            <person name="Cuomo C.A."/>
        </authorList>
    </citation>
    <scope>NUCLEOTIDE SEQUENCE [LARGE SCALE GENOMIC DNA]</scope>
    <source>
        <strain evidence="2">ER-3 / ATCC MYA-2586</strain>
    </source>
</reference>
<evidence type="ECO:0000313" key="2">
    <source>
        <dbReference type="Proteomes" id="UP000002039"/>
    </source>
</evidence>